<name>A0A9P6KYI3_9MICR</name>
<dbReference type="AlphaFoldDB" id="A0A9P6KYI3"/>
<protein>
    <submittedName>
        <fullName evidence="11">Retrovirus-related Pol polyprotein from transposon opus</fullName>
    </submittedName>
</protein>
<dbReference type="InterPro" id="IPR000477">
    <property type="entry name" value="RT_dom"/>
</dbReference>
<dbReference type="SUPFAM" id="SSF56672">
    <property type="entry name" value="DNA/RNA polymerases"/>
    <property type="match status" value="1"/>
</dbReference>
<dbReference type="Gene3D" id="3.30.70.270">
    <property type="match status" value="2"/>
</dbReference>
<dbReference type="OrthoDB" id="4358334at2759"/>
<dbReference type="CDD" id="cd01647">
    <property type="entry name" value="RT_LTR"/>
    <property type="match status" value="1"/>
</dbReference>
<evidence type="ECO:0000256" key="1">
    <source>
        <dbReference type="ARBA" id="ARBA00022670"/>
    </source>
</evidence>
<keyword evidence="1" id="KW-0645">Protease</keyword>
<keyword evidence="4" id="KW-0540">Nuclease</keyword>
<keyword evidence="3" id="KW-0548">Nucleotidyltransferase</keyword>
<dbReference type="InterPro" id="IPR050951">
    <property type="entry name" value="Retrovirus_Pol_polyprotein"/>
</dbReference>
<dbReference type="PROSITE" id="PS50878">
    <property type="entry name" value="RT_POL"/>
    <property type="match status" value="1"/>
</dbReference>
<dbReference type="GO" id="GO:0004190">
    <property type="term" value="F:aspartic-type endopeptidase activity"/>
    <property type="evidence" value="ECO:0007669"/>
    <property type="project" value="UniProtKB-KW"/>
</dbReference>
<evidence type="ECO:0000256" key="8">
    <source>
        <dbReference type="ARBA" id="ARBA00022918"/>
    </source>
</evidence>
<accession>A0A9P6KYI3</accession>
<dbReference type="Proteomes" id="UP000740883">
    <property type="component" value="Unassembled WGS sequence"/>
</dbReference>
<evidence type="ECO:0000256" key="7">
    <source>
        <dbReference type="ARBA" id="ARBA00022801"/>
    </source>
</evidence>
<dbReference type="InterPro" id="IPR043502">
    <property type="entry name" value="DNA/RNA_pol_sf"/>
</dbReference>
<proteinExistence type="predicted"/>
<keyword evidence="8" id="KW-0695">RNA-directed DNA polymerase</keyword>
<feature type="domain" description="Reverse transcriptase" evidence="10">
    <location>
        <begin position="274"/>
        <end position="453"/>
    </location>
</feature>
<comment type="caution">
    <text evidence="11">The sequence shown here is derived from an EMBL/GenBank/DDBJ whole genome shotgun (WGS) entry which is preliminary data.</text>
</comment>
<gene>
    <name evidence="11" type="primary">pol_81</name>
    <name evidence="11" type="ORF">NGRA_2564</name>
</gene>
<reference evidence="11 12" key="1">
    <citation type="journal article" date="2020" name="Genome Biol. Evol.">
        <title>Comparative genomics of strictly vertically transmitted, feminizing microsporidia endosymbionts of amphipod crustaceans.</title>
        <authorList>
            <person name="Cormier A."/>
            <person name="Chebbi M.A."/>
            <person name="Giraud I."/>
            <person name="Wattier R."/>
            <person name="Teixeira M."/>
            <person name="Gilbert C."/>
            <person name="Rigaud T."/>
            <person name="Cordaux R."/>
        </authorList>
    </citation>
    <scope>NUCLEOTIDE SEQUENCE [LARGE SCALE GENOMIC DNA]</scope>
    <source>
        <strain evidence="11 12">Ou3-Ou53</strain>
    </source>
</reference>
<dbReference type="Pfam" id="PF00078">
    <property type="entry name" value="RVT_1"/>
    <property type="match status" value="1"/>
</dbReference>
<feature type="domain" description="Peptidase A2" evidence="9">
    <location>
        <begin position="97"/>
        <end position="177"/>
    </location>
</feature>
<keyword evidence="2" id="KW-0808">Transferase</keyword>
<organism evidence="11 12">
    <name type="scientific">Nosema granulosis</name>
    <dbReference type="NCBI Taxonomy" id="83296"/>
    <lineage>
        <taxon>Eukaryota</taxon>
        <taxon>Fungi</taxon>
        <taxon>Fungi incertae sedis</taxon>
        <taxon>Microsporidia</taxon>
        <taxon>Nosematidae</taxon>
        <taxon>Nosema</taxon>
    </lineage>
</organism>
<dbReference type="GO" id="GO:0006508">
    <property type="term" value="P:proteolysis"/>
    <property type="evidence" value="ECO:0007669"/>
    <property type="project" value="UniProtKB-KW"/>
</dbReference>
<dbReference type="PROSITE" id="PS50175">
    <property type="entry name" value="ASP_PROT_RETROV"/>
    <property type="match status" value="1"/>
</dbReference>
<evidence type="ECO:0000256" key="4">
    <source>
        <dbReference type="ARBA" id="ARBA00022722"/>
    </source>
</evidence>
<evidence type="ECO:0000256" key="5">
    <source>
        <dbReference type="ARBA" id="ARBA00022750"/>
    </source>
</evidence>
<keyword evidence="5" id="KW-0064">Aspartyl protease</keyword>
<dbReference type="InterPro" id="IPR001969">
    <property type="entry name" value="Aspartic_peptidase_AS"/>
</dbReference>
<evidence type="ECO:0000259" key="10">
    <source>
        <dbReference type="PROSITE" id="PS50878"/>
    </source>
</evidence>
<evidence type="ECO:0000313" key="11">
    <source>
        <dbReference type="EMBL" id="KAF9761555.1"/>
    </source>
</evidence>
<evidence type="ECO:0000259" key="9">
    <source>
        <dbReference type="PROSITE" id="PS50175"/>
    </source>
</evidence>
<dbReference type="SUPFAM" id="SSF50630">
    <property type="entry name" value="Acid proteases"/>
    <property type="match status" value="1"/>
</dbReference>
<evidence type="ECO:0000313" key="12">
    <source>
        <dbReference type="Proteomes" id="UP000740883"/>
    </source>
</evidence>
<keyword evidence="7" id="KW-0378">Hydrolase</keyword>
<keyword evidence="12" id="KW-1185">Reference proteome</keyword>
<dbReference type="PROSITE" id="PS00141">
    <property type="entry name" value="ASP_PROTEASE"/>
    <property type="match status" value="1"/>
</dbReference>
<evidence type="ECO:0000256" key="6">
    <source>
        <dbReference type="ARBA" id="ARBA00022759"/>
    </source>
</evidence>
<dbReference type="Gene3D" id="2.40.70.10">
    <property type="entry name" value="Acid Proteases"/>
    <property type="match status" value="1"/>
</dbReference>
<dbReference type="FunFam" id="3.10.10.10:FF:000007">
    <property type="entry name" value="Retrovirus-related Pol polyprotein from transposon 17.6-like Protein"/>
    <property type="match status" value="1"/>
</dbReference>
<evidence type="ECO:0000256" key="3">
    <source>
        <dbReference type="ARBA" id="ARBA00022695"/>
    </source>
</evidence>
<keyword evidence="6" id="KW-0255">Endonuclease</keyword>
<dbReference type="PANTHER" id="PTHR37984:SF5">
    <property type="entry name" value="PROTEIN NYNRIN-LIKE"/>
    <property type="match status" value="1"/>
</dbReference>
<sequence>MKQHEKYCEWHETNTHNTRDCKFLQKLKEQYKKYENQQTQRRPRTPSKKVYVAEGDALPYISDEHEKDNKNHFAYTVRTPFIVNPFFINLAQGDRTYSCLLDTGADISIISDKNTSNHHRGSTKKSTGKIKSACGNYLIILEQIPNTELKTEYGETVKVNLHVVKGAPEYVILGKDFIIQYPEILRRCLGDERPHTRKNETTHKIYELNVKNRKEESIIEEYKYMFGTEITEMNVCKEGVHSIETTSNKPIYHRNERIPIHWEKEIDEEIKKNLRLGIIRKIRSSYCSRIVPAQKPDGSVRMCIDYRPLNQITIKDRYPLPRIDDIIDGLSNAKIFSTLDATSGYYQIKMAEEDKHKAAFAFKGGLYEFNRMPFGLCNAPATFQRAIDQILEDFRGKFVLPYLDDIIIYSEDHAKHEIHLRKVMTKLKEAGLTLNRTKSNFFKTQLKVLGSIISEGKVRPDEEKINSVKRLPQPTTLKELRSFLGVANFSGTYIPGYSKLIAPLCEYLKGETKNSQKKNYPYPKGVRGI</sequence>
<dbReference type="InterPro" id="IPR043128">
    <property type="entry name" value="Rev_trsase/Diguanyl_cyclase"/>
</dbReference>
<dbReference type="InterPro" id="IPR021109">
    <property type="entry name" value="Peptidase_aspartic_dom_sf"/>
</dbReference>
<dbReference type="InterPro" id="IPR001995">
    <property type="entry name" value="Peptidase_A2_cat"/>
</dbReference>
<dbReference type="EMBL" id="SBJO01000307">
    <property type="protein sequence ID" value="KAF9761555.1"/>
    <property type="molecule type" value="Genomic_DNA"/>
</dbReference>
<evidence type="ECO:0000256" key="2">
    <source>
        <dbReference type="ARBA" id="ARBA00022679"/>
    </source>
</evidence>
<dbReference type="Gene3D" id="3.10.10.10">
    <property type="entry name" value="HIV Type 1 Reverse Transcriptase, subunit A, domain 1"/>
    <property type="match status" value="1"/>
</dbReference>
<dbReference type="GO" id="GO:0003964">
    <property type="term" value="F:RNA-directed DNA polymerase activity"/>
    <property type="evidence" value="ECO:0007669"/>
    <property type="project" value="UniProtKB-KW"/>
</dbReference>
<dbReference type="PANTHER" id="PTHR37984">
    <property type="entry name" value="PROTEIN CBG26694"/>
    <property type="match status" value="1"/>
</dbReference>
<dbReference type="GO" id="GO:0004519">
    <property type="term" value="F:endonuclease activity"/>
    <property type="evidence" value="ECO:0007669"/>
    <property type="project" value="UniProtKB-KW"/>
</dbReference>